<dbReference type="Pfam" id="PF03450">
    <property type="entry name" value="CO_deh_flav_C"/>
    <property type="match status" value="1"/>
</dbReference>
<dbReference type="InterPro" id="IPR036683">
    <property type="entry name" value="CO_DH_flav_C_dom_sf"/>
</dbReference>
<sequence length="295" mass="30925">MKAAPFAHHAPASVEEALALLAEHGDTAKVLAGGQSLLPMLALRLAIFDHLVDLGRIPELRSIERRDGTLRIGAGTTQATIERSTEVADAVPLLARATPLIGHFQIRNRGTIGGALAHADPAAESPAVALTLDATFEARSRRGSRTIPAAGFFAGTWTTDLAEDEVLTAVSFPIWDGRCGYAIEELARRHGDFAIAGATVAIQVSDAGRIQRCGIGLIGLGSTPERGVEAERAVVGETLSDLDPDEVGRTAVAALNSVPVDLHGSAAYRRRVGAAMVSRAWRRAAEEALRGPADG</sequence>
<dbReference type="AlphaFoldDB" id="E3J6K0"/>
<dbReference type="KEGG" id="fri:FraEuI1c_2746"/>
<dbReference type="EMBL" id="CP002299">
    <property type="protein sequence ID" value="ADP80776.1"/>
    <property type="molecule type" value="Genomic_DNA"/>
</dbReference>
<dbReference type="GO" id="GO:0071949">
    <property type="term" value="F:FAD binding"/>
    <property type="evidence" value="ECO:0007669"/>
    <property type="project" value="InterPro"/>
</dbReference>
<evidence type="ECO:0000256" key="2">
    <source>
        <dbReference type="ARBA" id="ARBA00022827"/>
    </source>
</evidence>
<dbReference type="InterPro" id="IPR051312">
    <property type="entry name" value="Diverse_Substr_Oxidored"/>
</dbReference>
<dbReference type="FunFam" id="3.30.465.10:FF:000017">
    <property type="entry name" value="Xanthine dehydrogenase, FAD binding subunit"/>
    <property type="match status" value="1"/>
</dbReference>
<dbReference type="InParanoid" id="E3J6K0"/>
<keyword evidence="6" id="KW-1185">Reference proteome</keyword>
<protein>
    <submittedName>
        <fullName evidence="5">Molybdopterin dehydrogenase FAD-binding protein</fullName>
    </submittedName>
</protein>
<evidence type="ECO:0000313" key="6">
    <source>
        <dbReference type="Proteomes" id="UP000002484"/>
    </source>
</evidence>
<dbReference type="Pfam" id="PF00941">
    <property type="entry name" value="FAD_binding_5"/>
    <property type="match status" value="1"/>
</dbReference>
<organism evidence="5 6">
    <name type="scientific">Pseudofrankia inefficax (strain DSM 45817 / CECT 9037 / DDB 130130 / EuI1c)</name>
    <name type="common">Frankia inefficax</name>
    <dbReference type="NCBI Taxonomy" id="298654"/>
    <lineage>
        <taxon>Bacteria</taxon>
        <taxon>Bacillati</taxon>
        <taxon>Actinomycetota</taxon>
        <taxon>Actinomycetes</taxon>
        <taxon>Frankiales</taxon>
        <taxon>Frankiaceae</taxon>
        <taxon>Pseudofrankia</taxon>
    </lineage>
</organism>
<reference evidence="5 6" key="1">
    <citation type="submission" date="2010-10" db="EMBL/GenBank/DDBJ databases">
        <title>Complete sequence of Frankia sp. EuI1c.</title>
        <authorList>
            <consortium name="US DOE Joint Genome Institute"/>
            <person name="Lucas S."/>
            <person name="Copeland A."/>
            <person name="Lapidus A."/>
            <person name="Cheng J.-F."/>
            <person name="Bruce D."/>
            <person name="Goodwin L."/>
            <person name="Pitluck S."/>
            <person name="Chertkov O."/>
            <person name="Detter J.C."/>
            <person name="Han C."/>
            <person name="Tapia R."/>
            <person name="Land M."/>
            <person name="Hauser L."/>
            <person name="Jeffries C."/>
            <person name="Kyrpides N."/>
            <person name="Ivanova N."/>
            <person name="Mikhailova N."/>
            <person name="Beauchemin N."/>
            <person name="Sen A."/>
            <person name="Sur S.A."/>
            <person name="Gtari M."/>
            <person name="Wall L."/>
            <person name="Tisa L."/>
            <person name="Woyke T."/>
        </authorList>
    </citation>
    <scope>NUCLEOTIDE SEQUENCE [LARGE SCALE GENOMIC DNA]</scope>
    <source>
        <strain evidence="6">DSM 45817 / CECT 9037 / EuI1c</strain>
    </source>
</reference>
<dbReference type="HOGENOM" id="CLU_058050_3_0_11"/>
<dbReference type="InterPro" id="IPR016166">
    <property type="entry name" value="FAD-bd_PCMH"/>
</dbReference>
<evidence type="ECO:0000256" key="1">
    <source>
        <dbReference type="ARBA" id="ARBA00022630"/>
    </source>
</evidence>
<dbReference type="SUPFAM" id="SSF55447">
    <property type="entry name" value="CO dehydrogenase flavoprotein C-terminal domain-like"/>
    <property type="match status" value="1"/>
</dbReference>
<evidence type="ECO:0000259" key="4">
    <source>
        <dbReference type="PROSITE" id="PS51387"/>
    </source>
</evidence>
<dbReference type="eggNOG" id="COG1319">
    <property type="taxonomic scope" value="Bacteria"/>
</dbReference>
<dbReference type="GO" id="GO:0016491">
    <property type="term" value="F:oxidoreductase activity"/>
    <property type="evidence" value="ECO:0007669"/>
    <property type="project" value="UniProtKB-KW"/>
</dbReference>
<dbReference type="SMART" id="SM01092">
    <property type="entry name" value="CO_deh_flav_C"/>
    <property type="match status" value="1"/>
</dbReference>
<gene>
    <name evidence="5" type="ordered locus">FraEuI1c_2746</name>
</gene>
<keyword evidence="3" id="KW-0560">Oxidoreductase</keyword>
<dbReference type="InterPro" id="IPR016167">
    <property type="entry name" value="FAD-bd_PCMH_sub1"/>
</dbReference>
<accession>E3J6K0</accession>
<dbReference type="Gene3D" id="3.30.43.10">
    <property type="entry name" value="Uridine Diphospho-n-acetylenolpyruvylglucosamine Reductase, domain 2"/>
    <property type="match status" value="1"/>
</dbReference>
<dbReference type="InterPro" id="IPR002346">
    <property type="entry name" value="Mopterin_DH_FAD-bd"/>
</dbReference>
<name>E3J6K0_PSEI1</name>
<dbReference type="InterPro" id="IPR005107">
    <property type="entry name" value="CO_DH_flav_C"/>
</dbReference>
<dbReference type="Gene3D" id="3.30.465.10">
    <property type="match status" value="1"/>
</dbReference>
<dbReference type="FunCoup" id="E3J6K0">
    <property type="interactions" value="5"/>
</dbReference>
<dbReference type="PROSITE" id="PS51387">
    <property type="entry name" value="FAD_PCMH"/>
    <property type="match status" value="1"/>
</dbReference>
<dbReference type="SUPFAM" id="SSF56176">
    <property type="entry name" value="FAD-binding/transporter-associated domain-like"/>
    <property type="match status" value="1"/>
</dbReference>
<keyword evidence="2" id="KW-0274">FAD</keyword>
<dbReference type="PANTHER" id="PTHR42659:SF2">
    <property type="entry name" value="XANTHINE DEHYDROGENASE SUBUNIT C-RELATED"/>
    <property type="match status" value="1"/>
</dbReference>
<dbReference type="InterPro" id="IPR036318">
    <property type="entry name" value="FAD-bd_PCMH-like_sf"/>
</dbReference>
<proteinExistence type="predicted"/>
<dbReference type="STRING" id="298654.FraEuI1c_2746"/>
<dbReference type="RefSeq" id="WP_013423894.1">
    <property type="nucleotide sequence ID" value="NC_014666.1"/>
</dbReference>
<dbReference type="PANTHER" id="PTHR42659">
    <property type="entry name" value="XANTHINE DEHYDROGENASE SUBUNIT C-RELATED"/>
    <property type="match status" value="1"/>
</dbReference>
<evidence type="ECO:0000313" key="5">
    <source>
        <dbReference type="EMBL" id="ADP80776.1"/>
    </source>
</evidence>
<dbReference type="Proteomes" id="UP000002484">
    <property type="component" value="Chromosome"/>
</dbReference>
<dbReference type="OrthoDB" id="9793944at2"/>
<dbReference type="InterPro" id="IPR016169">
    <property type="entry name" value="FAD-bd_PCMH_sub2"/>
</dbReference>
<evidence type="ECO:0000256" key="3">
    <source>
        <dbReference type="ARBA" id="ARBA00023002"/>
    </source>
</evidence>
<dbReference type="Gene3D" id="3.30.390.50">
    <property type="entry name" value="CO dehydrogenase flavoprotein, C-terminal domain"/>
    <property type="match status" value="1"/>
</dbReference>
<feature type="domain" description="FAD-binding PCMH-type" evidence="4">
    <location>
        <begin position="1"/>
        <end position="177"/>
    </location>
</feature>
<keyword evidence="1" id="KW-0285">Flavoprotein</keyword>